<evidence type="ECO:0000256" key="1">
    <source>
        <dbReference type="SAM" id="MobiDB-lite"/>
    </source>
</evidence>
<organism evidence="2 3">
    <name type="scientific">Favolaschia claudopus</name>
    <dbReference type="NCBI Taxonomy" id="2862362"/>
    <lineage>
        <taxon>Eukaryota</taxon>
        <taxon>Fungi</taxon>
        <taxon>Dikarya</taxon>
        <taxon>Basidiomycota</taxon>
        <taxon>Agaricomycotina</taxon>
        <taxon>Agaricomycetes</taxon>
        <taxon>Agaricomycetidae</taxon>
        <taxon>Agaricales</taxon>
        <taxon>Marasmiineae</taxon>
        <taxon>Mycenaceae</taxon>
        <taxon>Favolaschia</taxon>
    </lineage>
</organism>
<dbReference type="EMBL" id="JAWWNJ010000269">
    <property type="protein sequence ID" value="KAK6966507.1"/>
    <property type="molecule type" value="Genomic_DNA"/>
</dbReference>
<keyword evidence="3" id="KW-1185">Reference proteome</keyword>
<feature type="region of interest" description="Disordered" evidence="1">
    <location>
        <begin position="171"/>
        <end position="218"/>
    </location>
</feature>
<protein>
    <submittedName>
        <fullName evidence="2">Uncharacterized protein</fullName>
    </submittedName>
</protein>
<dbReference type="AlphaFoldDB" id="A0AAV9YZS2"/>
<dbReference type="Proteomes" id="UP001362999">
    <property type="component" value="Unassembled WGS sequence"/>
</dbReference>
<name>A0AAV9YZS2_9AGAR</name>
<comment type="caution">
    <text evidence="2">The sequence shown here is derived from an EMBL/GenBank/DDBJ whole genome shotgun (WGS) entry which is preliminary data.</text>
</comment>
<accession>A0AAV9YZS2</accession>
<gene>
    <name evidence="2" type="ORF">R3P38DRAFT_3246057</name>
</gene>
<reference evidence="2 3" key="1">
    <citation type="journal article" date="2024" name="J Genomics">
        <title>Draft genome sequencing and assembly of Favolaschia claudopus CIRM-BRFM 2984 isolated from oak limbs.</title>
        <authorList>
            <person name="Navarro D."/>
            <person name="Drula E."/>
            <person name="Chaduli D."/>
            <person name="Cazenave R."/>
            <person name="Ahrendt S."/>
            <person name="Wang J."/>
            <person name="Lipzen A."/>
            <person name="Daum C."/>
            <person name="Barry K."/>
            <person name="Grigoriev I.V."/>
            <person name="Favel A."/>
            <person name="Rosso M.N."/>
            <person name="Martin F."/>
        </authorList>
    </citation>
    <scope>NUCLEOTIDE SEQUENCE [LARGE SCALE GENOMIC DNA]</scope>
    <source>
        <strain evidence="2 3">CIRM-BRFM 2984</strain>
    </source>
</reference>
<sequence length="218" mass="23931">MLISSEFNTSRDDAVLLGHLSDAVGNQWIIYVACQRTTLPSHPQRFLLPNHHHLPLFPLISPSITAFSLQDKQYFDALDLAAFPFLPFKLGGLHRWRVGLLAVRCLRGGLSLLPRRRPHVKPVTCSTLWRLIPVLVLLASVMLVPDAAANIMQPRGLSTTFPDAASDTAVPATIPSSSPPLMTVPRPPDSPYREHWSISLSGGYEGKSKADGAVELEE</sequence>
<evidence type="ECO:0000313" key="3">
    <source>
        <dbReference type="Proteomes" id="UP001362999"/>
    </source>
</evidence>
<proteinExistence type="predicted"/>
<evidence type="ECO:0000313" key="2">
    <source>
        <dbReference type="EMBL" id="KAK6966507.1"/>
    </source>
</evidence>